<dbReference type="Proteomes" id="UP001596101">
    <property type="component" value="Unassembled WGS sequence"/>
</dbReference>
<keyword evidence="2" id="KW-1185">Reference proteome</keyword>
<comment type="caution">
    <text evidence="1">The sequence shown here is derived from an EMBL/GenBank/DDBJ whole genome shotgun (WGS) entry which is preliminary data.</text>
</comment>
<proteinExistence type="predicted"/>
<reference evidence="2" key="1">
    <citation type="journal article" date="2019" name="Int. J. Syst. Evol. Microbiol.">
        <title>The Global Catalogue of Microorganisms (GCM) 10K type strain sequencing project: providing services to taxonomists for standard genome sequencing and annotation.</title>
        <authorList>
            <consortium name="The Broad Institute Genomics Platform"/>
            <consortium name="The Broad Institute Genome Sequencing Center for Infectious Disease"/>
            <person name="Wu L."/>
            <person name="Ma J."/>
        </authorList>
    </citation>
    <scope>NUCLEOTIDE SEQUENCE [LARGE SCALE GENOMIC DNA]</scope>
    <source>
        <strain evidence="2">CCUG 43111</strain>
    </source>
</reference>
<accession>A0ABW0MRZ8</accession>
<dbReference type="EMBL" id="JBHSMR010000013">
    <property type="protein sequence ID" value="MFC5479752.1"/>
    <property type="molecule type" value="Genomic_DNA"/>
</dbReference>
<sequence length="165" mass="18319">MPLPLETNAPTDFDFIIGDWTVEHRRLNARLQGCGEWTTFSGRSSTAKTLGGFGNLEDNILDFPDGRVRALAMRSYCAKTGTWSIWWLDGRNPTALDVPVVGKFSNGVGLFFADDVLDGQAIKVRFTWTALPGRNPTWEQAFSNDGGQTWETNWTMKFVPVALAA</sequence>
<evidence type="ECO:0000313" key="1">
    <source>
        <dbReference type="EMBL" id="MFC5479752.1"/>
    </source>
</evidence>
<organism evidence="1 2">
    <name type="scientific">Massilia suwonensis</name>
    <dbReference type="NCBI Taxonomy" id="648895"/>
    <lineage>
        <taxon>Bacteria</taxon>
        <taxon>Pseudomonadati</taxon>
        <taxon>Pseudomonadota</taxon>
        <taxon>Betaproteobacteria</taxon>
        <taxon>Burkholderiales</taxon>
        <taxon>Oxalobacteraceae</taxon>
        <taxon>Telluria group</taxon>
        <taxon>Massilia</taxon>
    </lineage>
</organism>
<protein>
    <submittedName>
        <fullName evidence="1">DUF1579 domain-containing protein</fullName>
    </submittedName>
</protein>
<gene>
    <name evidence="1" type="ORF">ACFPQ5_16255</name>
</gene>
<evidence type="ECO:0000313" key="2">
    <source>
        <dbReference type="Proteomes" id="UP001596101"/>
    </source>
</evidence>
<name>A0ABW0MRZ8_9BURK</name>
<dbReference type="RefSeq" id="WP_379757820.1">
    <property type="nucleotide sequence ID" value="NZ_JBHSMR010000013.1"/>
</dbReference>